<dbReference type="AlphaFoldDB" id="A0A6J6IAQ9"/>
<accession>A0A6J6IAQ9</accession>
<dbReference type="GO" id="GO:0016757">
    <property type="term" value="F:glycosyltransferase activity"/>
    <property type="evidence" value="ECO:0007669"/>
    <property type="project" value="InterPro"/>
</dbReference>
<name>A0A6J6IAQ9_9ZZZZ</name>
<evidence type="ECO:0000313" key="4">
    <source>
        <dbReference type="EMBL" id="CAB4857559.1"/>
    </source>
</evidence>
<dbReference type="PANTHER" id="PTHR45947:SF3">
    <property type="entry name" value="SULFOQUINOVOSYL TRANSFERASE SQD2"/>
    <property type="match status" value="1"/>
</dbReference>
<dbReference type="InterPro" id="IPR028098">
    <property type="entry name" value="Glyco_trans_4-like_N"/>
</dbReference>
<feature type="domain" description="Glycosyltransferase subfamily 4-like N-terminal" evidence="2">
    <location>
        <begin position="19"/>
        <end position="199"/>
    </location>
</feature>
<organism evidence="3">
    <name type="scientific">freshwater metagenome</name>
    <dbReference type="NCBI Taxonomy" id="449393"/>
    <lineage>
        <taxon>unclassified sequences</taxon>
        <taxon>metagenomes</taxon>
        <taxon>ecological metagenomes</taxon>
    </lineage>
</organism>
<sequence length="385" mass="43224">MVDKRLTILIGADTFPPDVNGAAKFAERLAVGLVRRGHRVVIVAPSPDDKFGLRVENHDGVDLEVYRLRSWKWFNHPWARFALPWEVRPDTRAILDEVKPDVVHIQSHINVGWGLVREAHDKGIRVIATNHFMPENTAQFLPLPQFGVDWLTRALWKVAMKTYAMVDEATTPTRKAAEYLERAVHRSDVHAISCGLDISNYRPVLGKRKDPYAIFLGRVEQEKRIEELMYALARFPKGTLRVVIAGSGDDQGRLEKIARDNGISDRVSFRGHVDEPTLRTLLSEAAVFVMPSIAELQSIATMEAMASGLPIVAANAMALPHLVHDGDNGYLYEPRDISGLADSIARILNSSDSEYRAYQRESLAIVADHDISTTLDRFEQIYRGS</sequence>
<evidence type="ECO:0000259" key="2">
    <source>
        <dbReference type="Pfam" id="PF13439"/>
    </source>
</evidence>
<evidence type="ECO:0000259" key="1">
    <source>
        <dbReference type="Pfam" id="PF00534"/>
    </source>
</evidence>
<reference evidence="3" key="1">
    <citation type="submission" date="2020-05" db="EMBL/GenBank/DDBJ databases">
        <authorList>
            <person name="Chiriac C."/>
            <person name="Salcher M."/>
            <person name="Ghai R."/>
            <person name="Kavagutti S V."/>
        </authorList>
    </citation>
    <scope>NUCLEOTIDE SEQUENCE</scope>
</reference>
<feature type="domain" description="Glycosyl transferase family 1" evidence="1">
    <location>
        <begin position="200"/>
        <end position="357"/>
    </location>
</feature>
<evidence type="ECO:0000313" key="3">
    <source>
        <dbReference type="EMBL" id="CAB4621257.1"/>
    </source>
</evidence>
<dbReference type="PANTHER" id="PTHR45947">
    <property type="entry name" value="SULFOQUINOVOSYL TRANSFERASE SQD2"/>
    <property type="match status" value="1"/>
</dbReference>
<gene>
    <name evidence="3" type="ORF">UFOPK1961_00069</name>
    <name evidence="4" type="ORF">UFOPK3364_00060</name>
</gene>
<dbReference type="InterPro" id="IPR050194">
    <property type="entry name" value="Glycosyltransferase_grp1"/>
</dbReference>
<dbReference type="Pfam" id="PF13439">
    <property type="entry name" value="Glyco_transf_4"/>
    <property type="match status" value="1"/>
</dbReference>
<dbReference type="EMBL" id="CAFBLO010000003">
    <property type="protein sequence ID" value="CAB4857559.1"/>
    <property type="molecule type" value="Genomic_DNA"/>
</dbReference>
<dbReference type="SUPFAM" id="SSF53756">
    <property type="entry name" value="UDP-Glycosyltransferase/glycogen phosphorylase"/>
    <property type="match status" value="1"/>
</dbReference>
<dbReference type="EMBL" id="CAEZVJ010000004">
    <property type="protein sequence ID" value="CAB4621257.1"/>
    <property type="molecule type" value="Genomic_DNA"/>
</dbReference>
<proteinExistence type="predicted"/>
<protein>
    <submittedName>
        <fullName evidence="3">Unannotated protein</fullName>
    </submittedName>
</protein>
<dbReference type="InterPro" id="IPR001296">
    <property type="entry name" value="Glyco_trans_1"/>
</dbReference>
<dbReference type="Pfam" id="PF00534">
    <property type="entry name" value="Glycos_transf_1"/>
    <property type="match status" value="1"/>
</dbReference>
<dbReference type="Gene3D" id="3.40.50.2000">
    <property type="entry name" value="Glycogen Phosphorylase B"/>
    <property type="match status" value="2"/>
</dbReference>